<dbReference type="Gene3D" id="3.40.50.10380">
    <property type="entry name" value="Malic enzyme, N-terminal domain"/>
    <property type="match status" value="1"/>
</dbReference>
<dbReference type="SUPFAM" id="SSF55136">
    <property type="entry name" value="Probable bacterial effector-binding domain"/>
    <property type="match status" value="1"/>
</dbReference>
<protein>
    <submittedName>
        <fullName evidence="2">Uncharacterized protein</fullName>
    </submittedName>
</protein>
<sequence length="204" mass="23005">MHTVGFVDTEDMNVNSGKRKFSSLVGYTSSKLAQVLSNDSARIETPAWRYIDLGHWETFSSLSTESRQDYGLFMVCLKTVGEACQKYGSIFRHPQGLYISLKESVFILSNGIESPQFTAVHTESDFAIRLYRDSAWMSSPIRDISFEKATKLGFHRLFNYIQGANQPNLNNSQVSMTIPVLTSIVANSGPFHSSAYFVRFYLPL</sequence>
<keyword evidence="3" id="KW-1185">Reference proteome</keyword>
<accession>A0A835I9L4</accession>
<dbReference type="GO" id="GO:0004470">
    <property type="term" value="F:malic enzyme activity"/>
    <property type="evidence" value="ECO:0007669"/>
    <property type="project" value="InterPro"/>
</dbReference>
<dbReference type="Gene3D" id="3.20.80.10">
    <property type="entry name" value="Regulatory factor, effector binding domain"/>
    <property type="match status" value="1"/>
</dbReference>
<evidence type="ECO:0000313" key="3">
    <source>
        <dbReference type="Proteomes" id="UP000631114"/>
    </source>
</evidence>
<proteinExistence type="inferred from homology"/>
<evidence type="ECO:0000256" key="1">
    <source>
        <dbReference type="ARBA" id="ARBA00009817"/>
    </source>
</evidence>
<dbReference type="InterPro" id="IPR037062">
    <property type="entry name" value="Malic_N_dom_sf"/>
</dbReference>
<comment type="similarity">
    <text evidence="1">Belongs to the HEBP family.</text>
</comment>
<name>A0A835I9L4_9MAGN</name>
<gene>
    <name evidence="2" type="ORF">IFM89_004254</name>
</gene>
<dbReference type="Proteomes" id="UP000631114">
    <property type="component" value="Unassembled WGS sequence"/>
</dbReference>
<comment type="caution">
    <text evidence="2">The sequence shown here is derived from an EMBL/GenBank/DDBJ whole genome shotgun (WGS) entry which is preliminary data.</text>
</comment>
<dbReference type="OrthoDB" id="6424451at2759"/>
<organism evidence="2 3">
    <name type="scientific">Coptis chinensis</name>
    <dbReference type="NCBI Taxonomy" id="261450"/>
    <lineage>
        <taxon>Eukaryota</taxon>
        <taxon>Viridiplantae</taxon>
        <taxon>Streptophyta</taxon>
        <taxon>Embryophyta</taxon>
        <taxon>Tracheophyta</taxon>
        <taxon>Spermatophyta</taxon>
        <taxon>Magnoliopsida</taxon>
        <taxon>Ranunculales</taxon>
        <taxon>Ranunculaceae</taxon>
        <taxon>Coptidoideae</taxon>
        <taxon>Coptis</taxon>
    </lineage>
</organism>
<dbReference type="InterPro" id="IPR011256">
    <property type="entry name" value="Reg_factor_effector_dom_sf"/>
</dbReference>
<evidence type="ECO:0000313" key="2">
    <source>
        <dbReference type="EMBL" id="KAF9612844.1"/>
    </source>
</evidence>
<dbReference type="PANTHER" id="PTHR11220">
    <property type="entry name" value="HEME-BINDING PROTEIN-RELATED"/>
    <property type="match status" value="1"/>
</dbReference>
<dbReference type="AlphaFoldDB" id="A0A835I9L4"/>
<dbReference type="InterPro" id="IPR006917">
    <property type="entry name" value="SOUL_heme-bd"/>
</dbReference>
<dbReference type="GO" id="GO:0016616">
    <property type="term" value="F:oxidoreductase activity, acting on the CH-OH group of donors, NAD or NADP as acceptor"/>
    <property type="evidence" value="ECO:0007669"/>
    <property type="project" value="InterPro"/>
</dbReference>
<reference evidence="2 3" key="1">
    <citation type="submission" date="2020-10" db="EMBL/GenBank/DDBJ databases">
        <title>The Coptis chinensis genome and diversification of protoberbering-type alkaloids.</title>
        <authorList>
            <person name="Wang B."/>
            <person name="Shu S."/>
            <person name="Song C."/>
            <person name="Liu Y."/>
        </authorList>
    </citation>
    <scope>NUCLEOTIDE SEQUENCE [LARGE SCALE GENOMIC DNA]</scope>
    <source>
        <strain evidence="2">HL-2020</strain>
        <tissue evidence="2">Leaf</tissue>
    </source>
</reference>
<dbReference type="PANTHER" id="PTHR11220:SF1">
    <property type="entry name" value="HEME-BINDING PROTEIN 2"/>
    <property type="match status" value="1"/>
</dbReference>
<dbReference type="Pfam" id="PF04832">
    <property type="entry name" value="SOUL"/>
    <property type="match status" value="1"/>
</dbReference>
<dbReference type="EMBL" id="JADFTS010000003">
    <property type="protein sequence ID" value="KAF9612844.1"/>
    <property type="molecule type" value="Genomic_DNA"/>
</dbReference>